<dbReference type="Proteomes" id="UP000188320">
    <property type="component" value="Unassembled WGS sequence"/>
</dbReference>
<reference evidence="3" key="1">
    <citation type="submission" date="2017-01" db="EMBL/GenBank/DDBJ databases">
        <authorList>
            <person name="Wang Y."/>
            <person name="White M."/>
            <person name="Kvist S."/>
            <person name="Moncalvo J.-M."/>
        </authorList>
    </citation>
    <scope>NUCLEOTIDE SEQUENCE [LARGE SCALE GENOMIC DNA]</scope>
    <source>
        <strain evidence="3">COL-18-3</strain>
    </source>
</reference>
<keyword evidence="1" id="KW-0732">Signal</keyword>
<proteinExistence type="predicted"/>
<name>A0A1R1PDE3_ZANCU</name>
<dbReference type="EMBL" id="LSSK01001696">
    <property type="protein sequence ID" value="OMH79015.1"/>
    <property type="molecule type" value="Genomic_DNA"/>
</dbReference>
<comment type="caution">
    <text evidence="2">The sequence shown here is derived from an EMBL/GenBank/DDBJ whole genome shotgun (WGS) entry which is preliminary data.</text>
</comment>
<feature type="chain" id="PRO_5012164231" evidence="1">
    <location>
        <begin position="18"/>
        <end position="395"/>
    </location>
</feature>
<feature type="signal peptide" evidence="1">
    <location>
        <begin position="1"/>
        <end position="17"/>
    </location>
</feature>
<organism evidence="2 3">
    <name type="scientific">Zancudomyces culisetae</name>
    <name type="common">Gut fungus</name>
    <name type="synonym">Smittium culisetae</name>
    <dbReference type="NCBI Taxonomy" id="1213189"/>
    <lineage>
        <taxon>Eukaryota</taxon>
        <taxon>Fungi</taxon>
        <taxon>Fungi incertae sedis</taxon>
        <taxon>Zoopagomycota</taxon>
        <taxon>Kickxellomycotina</taxon>
        <taxon>Harpellomycetes</taxon>
        <taxon>Harpellales</taxon>
        <taxon>Legeriomycetaceae</taxon>
        <taxon>Zancudomyces</taxon>
    </lineage>
</organism>
<accession>A0A1R1PDE3</accession>
<evidence type="ECO:0000313" key="3">
    <source>
        <dbReference type="Proteomes" id="UP000188320"/>
    </source>
</evidence>
<protein>
    <submittedName>
        <fullName evidence="2">Uncharacterized protein</fullName>
    </submittedName>
</protein>
<evidence type="ECO:0000256" key="1">
    <source>
        <dbReference type="SAM" id="SignalP"/>
    </source>
</evidence>
<gene>
    <name evidence="2" type="ORF">AX774_g7588</name>
</gene>
<sequence>MRGILFLALASSTLVAAAPQYGCKEKSVWCDVGDADSRIFFYCVDGKVSESACVTGTICSEVSSGIECVLKQQPETVQKSRKLGKRATADEVKDSALYKQISSILTNLSTGSSSKVRSDFDALTALIKSSPDQASDYLQVLTSVADLDTDLNPSTLFKVFSPYLNNTVAATNMINTVLKGLQGNENRAAAFVSAVFSSLRENENLKEQYINYLFMVRTQVVKSKYFELNTSDLKELADTADSLIKKVFGCTSKLGSTVIDSNNEGTIGDILQQFFDGDIDALTSIVDSVLDFSATSPQILKSTITSGLKILSSKTLGIVSLVVNFVFGAVEKNSKTFLELVEEGKNNLLSKSFFVSPITSGVMFLYGLDGVCIGDVLYNGVAVIITLLTLGTQTF</sequence>
<keyword evidence="3" id="KW-1185">Reference proteome</keyword>
<dbReference type="AlphaFoldDB" id="A0A1R1PDE3"/>
<evidence type="ECO:0000313" key="2">
    <source>
        <dbReference type="EMBL" id="OMH79015.1"/>
    </source>
</evidence>